<dbReference type="AlphaFoldDB" id="A0A8H3DHK6"/>
<dbReference type="EMBL" id="CAJMWZ010006719">
    <property type="protein sequence ID" value="CAE6526752.1"/>
    <property type="molecule type" value="Genomic_DNA"/>
</dbReference>
<sequence>MTTNEPHPQVTSSIGTTFLIDLGPLRRLVVLSYSRPIQIYGRMLSLVFRPEPNHPEQELLIVVFDWVAGVEVGRFDLPSHTRYSIAFISEEYFIIPQGYKCTGQHDSDQQGKINLFYSPFNKEVQHRQAKHIATFGFPHLHKNQTELFLYVHVVPALVPDTPYWATRVKPVPRIYEQNSRNHLCFSYEAFDNQGYLQSGFQSQLRFGNELGTNGLLFIPPQVLLSLLDQHRRTSSGSSDQLIFIPWESWRSYTVCLADTEIPSASIWGHKYLFLHQGPDLRSQEESKGQINVWELEFRQRPPQKATPGTGGKWSNVSTFGQDATSNGVLSTYILQLPHPTQQEVSDLGAFGAAIPDMHVYCKQTTVDLDDKPNNILGAYDLEIDDEQCGLMSVLKSTVLLTYQSGLFIPPQS</sequence>
<reference evidence="1" key="1">
    <citation type="submission" date="2021-01" db="EMBL/GenBank/DDBJ databases">
        <authorList>
            <person name="Kaushik A."/>
        </authorList>
    </citation>
    <scope>NUCLEOTIDE SEQUENCE</scope>
    <source>
        <strain evidence="1">Type strain: AG8-Rh-89/</strain>
    </source>
</reference>
<organism evidence="1 2">
    <name type="scientific">Rhizoctonia solani</name>
    <dbReference type="NCBI Taxonomy" id="456999"/>
    <lineage>
        <taxon>Eukaryota</taxon>
        <taxon>Fungi</taxon>
        <taxon>Dikarya</taxon>
        <taxon>Basidiomycota</taxon>
        <taxon>Agaricomycotina</taxon>
        <taxon>Agaricomycetes</taxon>
        <taxon>Cantharellales</taxon>
        <taxon>Ceratobasidiaceae</taxon>
        <taxon>Rhizoctonia</taxon>
    </lineage>
</organism>
<name>A0A8H3DHK6_9AGAM</name>
<proteinExistence type="predicted"/>
<evidence type="ECO:0000313" key="2">
    <source>
        <dbReference type="Proteomes" id="UP000663850"/>
    </source>
</evidence>
<gene>
    <name evidence="1" type="ORF">RDB_LOCUS124839</name>
</gene>
<comment type="caution">
    <text evidence="1">The sequence shown here is derived from an EMBL/GenBank/DDBJ whole genome shotgun (WGS) entry which is preliminary data.</text>
</comment>
<protein>
    <submittedName>
        <fullName evidence="1">Uncharacterized protein</fullName>
    </submittedName>
</protein>
<dbReference type="Proteomes" id="UP000663850">
    <property type="component" value="Unassembled WGS sequence"/>
</dbReference>
<evidence type="ECO:0000313" key="1">
    <source>
        <dbReference type="EMBL" id="CAE6526752.1"/>
    </source>
</evidence>
<accession>A0A8H3DHK6</accession>